<accession>A0AAW1D8H8</accession>
<keyword evidence="2" id="KW-1185">Reference proteome</keyword>
<sequence length="269" mass="31070">MTELERKMCFVLQNLENRVLLLENKPAINCEECLDRQREWRKRNLLIYNVSEALNENISQLENSILLILNEKLSLDISFKEIDWVKRIGKKTDGGKSRPVLIRLLSLRTKREILANSNKLRECEIRISEDYSKEVRAIRKDLIQFKKAALNANKKAYLRYDKLFIDGILYSLEELKIKSQGSLQEMQAEAQSISTQSTSNAPIDADVENELPLLSQPQSQRIKGDQKNKNLLLDWVVKRDGVTTRKQSNVAVISCKIATKRKKLQASQL</sequence>
<comment type="caution">
    <text evidence="1">The sequence shown here is derived from an EMBL/GenBank/DDBJ whole genome shotgun (WGS) entry which is preliminary data.</text>
</comment>
<name>A0AAW1D8H8_9HEMI</name>
<evidence type="ECO:0000313" key="1">
    <source>
        <dbReference type="EMBL" id="KAK9507306.1"/>
    </source>
</evidence>
<reference evidence="1 2" key="1">
    <citation type="submission" date="2022-12" db="EMBL/GenBank/DDBJ databases">
        <title>Chromosome-level genome assembly of true bugs.</title>
        <authorList>
            <person name="Ma L."/>
            <person name="Li H."/>
        </authorList>
    </citation>
    <scope>NUCLEOTIDE SEQUENCE [LARGE SCALE GENOMIC DNA]</scope>
    <source>
        <strain evidence="1">Lab_2022b</strain>
    </source>
</reference>
<protein>
    <submittedName>
        <fullName evidence="1">Uncharacterized protein</fullName>
    </submittedName>
</protein>
<dbReference type="EMBL" id="JAPXFL010000004">
    <property type="protein sequence ID" value="KAK9507306.1"/>
    <property type="molecule type" value="Genomic_DNA"/>
</dbReference>
<gene>
    <name evidence="1" type="ORF">O3M35_007191</name>
</gene>
<evidence type="ECO:0000313" key="2">
    <source>
        <dbReference type="Proteomes" id="UP001461498"/>
    </source>
</evidence>
<dbReference type="Proteomes" id="UP001461498">
    <property type="component" value="Unassembled WGS sequence"/>
</dbReference>
<dbReference type="Gene3D" id="3.30.70.1820">
    <property type="entry name" value="L1 transposable element, RRM domain"/>
    <property type="match status" value="1"/>
</dbReference>
<proteinExistence type="predicted"/>
<dbReference type="AlphaFoldDB" id="A0AAW1D8H8"/>
<organism evidence="1 2">
    <name type="scientific">Rhynocoris fuscipes</name>
    <dbReference type="NCBI Taxonomy" id="488301"/>
    <lineage>
        <taxon>Eukaryota</taxon>
        <taxon>Metazoa</taxon>
        <taxon>Ecdysozoa</taxon>
        <taxon>Arthropoda</taxon>
        <taxon>Hexapoda</taxon>
        <taxon>Insecta</taxon>
        <taxon>Pterygota</taxon>
        <taxon>Neoptera</taxon>
        <taxon>Paraneoptera</taxon>
        <taxon>Hemiptera</taxon>
        <taxon>Heteroptera</taxon>
        <taxon>Panheteroptera</taxon>
        <taxon>Cimicomorpha</taxon>
        <taxon>Reduviidae</taxon>
        <taxon>Harpactorinae</taxon>
        <taxon>Harpactorini</taxon>
        <taxon>Rhynocoris</taxon>
    </lineage>
</organism>